<evidence type="ECO:0000259" key="6">
    <source>
        <dbReference type="PROSITE" id="PS51898"/>
    </source>
</evidence>
<accession>A0A8J7WUU5</accession>
<organism evidence="8 9">
    <name type="scientific">Actinocrinis puniceicyclus</name>
    <dbReference type="NCBI Taxonomy" id="977794"/>
    <lineage>
        <taxon>Bacteria</taxon>
        <taxon>Bacillati</taxon>
        <taxon>Actinomycetota</taxon>
        <taxon>Actinomycetes</taxon>
        <taxon>Catenulisporales</taxon>
        <taxon>Actinospicaceae</taxon>
        <taxon>Actinocrinis</taxon>
    </lineage>
</organism>
<dbReference type="Pfam" id="PF00589">
    <property type="entry name" value="Phage_integrase"/>
    <property type="match status" value="1"/>
</dbReference>
<dbReference type="CDD" id="cd01189">
    <property type="entry name" value="INT_ICEBs1_C_like"/>
    <property type="match status" value="1"/>
</dbReference>
<keyword evidence="2" id="KW-0229">DNA integration</keyword>
<proteinExistence type="inferred from homology"/>
<evidence type="ECO:0000256" key="1">
    <source>
        <dbReference type="ARBA" id="ARBA00008857"/>
    </source>
</evidence>
<keyword evidence="9" id="KW-1185">Reference proteome</keyword>
<keyword evidence="4" id="KW-0233">DNA recombination</keyword>
<dbReference type="PANTHER" id="PTHR30629">
    <property type="entry name" value="PROPHAGE INTEGRASE"/>
    <property type="match status" value="1"/>
</dbReference>
<dbReference type="InterPro" id="IPR004107">
    <property type="entry name" value="Integrase_SAM-like_N"/>
</dbReference>
<dbReference type="InterPro" id="IPR013762">
    <property type="entry name" value="Integrase-like_cat_sf"/>
</dbReference>
<dbReference type="InterPro" id="IPR011010">
    <property type="entry name" value="DNA_brk_join_enz"/>
</dbReference>
<evidence type="ECO:0000313" key="9">
    <source>
        <dbReference type="Proteomes" id="UP000677913"/>
    </source>
</evidence>
<dbReference type="GO" id="GO:0003677">
    <property type="term" value="F:DNA binding"/>
    <property type="evidence" value="ECO:0007669"/>
    <property type="project" value="UniProtKB-UniRule"/>
</dbReference>
<dbReference type="SUPFAM" id="SSF56349">
    <property type="entry name" value="DNA breaking-rejoining enzymes"/>
    <property type="match status" value="1"/>
</dbReference>
<dbReference type="Proteomes" id="UP000677913">
    <property type="component" value="Unassembled WGS sequence"/>
</dbReference>
<evidence type="ECO:0000313" key="8">
    <source>
        <dbReference type="EMBL" id="MBS2966210.1"/>
    </source>
</evidence>
<evidence type="ECO:0000256" key="2">
    <source>
        <dbReference type="ARBA" id="ARBA00022908"/>
    </source>
</evidence>
<feature type="non-terminal residue" evidence="8">
    <location>
        <position position="1"/>
    </location>
</feature>
<dbReference type="InterPro" id="IPR044068">
    <property type="entry name" value="CB"/>
</dbReference>
<feature type="domain" description="Tyr recombinase" evidence="6">
    <location>
        <begin position="132"/>
        <end position="330"/>
    </location>
</feature>
<dbReference type="RefSeq" id="WP_211471058.1">
    <property type="nucleotide sequence ID" value="NZ_JAGSXH010000129.1"/>
</dbReference>
<name>A0A8J7WUU5_9ACTN</name>
<dbReference type="InterPro" id="IPR010998">
    <property type="entry name" value="Integrase_recombinase_N"/>
</dbReference>
<dbReference type="AlphaFoldDB" id="A0A8J7WUU5"/>
<dbReference type="PANTHER" id="PTHR30629:SF2">
    <property type="entry name" value="PROPHAGE INTEGRASE INTS-RELATED"/>
    <property type="match status" value="1"/>
</dbReference>
<dbReference type="Gene3D" id="1.10.443.10">
    <property type="entry name" value="Intergrase catalytic core"/>
    <property type="match status" value="1"/>
</dbReference>
<dbReference type="PROSITE" id="PS51900">
    <property type="entry name" value="CB"/>
    <property type="match status" value="1"/>
</dbReference>
<comment type="caution">
    <text evidence="8">The sequence shown here is derived from an EMBL/GenBank/DDBJ whole genome shotgun (WGS) entry which is preliminary data.</text>
</comment>
<evidence type="ECO:0000259" key="7">
    <source>
        <dbReference type="PROSITE" id="PS51900"/>
    </source>
</evidence>
<reference evidence="8" key="1">
    <citation type="submission" date="2021-04" db="EMBL/GenBank/DDBJ databases">
        <title>Genome based classification of Actinospica acidithermotolerans sp. nov., an actinobacterium isolated from an Indonesian hot spring.</title>
        <authorList>
            <person name="Kusuma A.B."/>
            <person name="Putra K.E."/>
            <person name="Nafisah S."/>
            <person name="Loh J."/>
            <person name="Nouioui I."/>
            <person name="Goodfellow M."/>
        </authorList>
    </citation>
    <scope>NUCLEOTIDE SEQUENCE</scope>
    <source>
        <strain evidence="8">DSM 45618</strain>
    </source>
</reference>
<evidence type="ECO:0000256" key="4">
    <source>
        <dbReference type="ARBA" id="ARBA00023172"/>
    </source>
</evidence>
<dbReference type="InterPro" id="IPR050808">
    <property type="entry name" value="Phage_Integrase"/>
</dbReference>
<protein>
    <submittedName>
        <fullName evidence="8">Site-specific integrase</fullName>
    </submittedName>
</protein>
<dbReference type="PROSITE" id="PS51898">
    <property type="entry name" value="TYR_RECOMBINASE"/>
    <property type="match status" value="1"/>
</dbReference>
<dbReference type="EMBL" id="JAGSXH010000129">
    <property type="protein sequence ID" value="MBS2966210.1"/>
    <property type="molecule type" value="Genomic_DNA"/>
</dbReference>
<dbReference type="GO" id="GO:0015074">
    <property type="term" value="P:DNA integration"/>
    <property type="evidence" value="ECO:0007669"/>
    <property type="project" value="UniProtKB-KW"/>
</dbReference>
<dbReference type="GO" id="GO:0006310">
    <property type="term" value="P:DNA recombination"/>
    <property type="evidence" value="ECO:0007669"/>
    <property type="project" value="UniProtKB-KW"/>
</dbReference>
<feature type="domain" description="Core-binding (CB)" evidence="7">
    <location>
        <begin position="1"/>
        <end position="110"/>
    </location>
</feature>
<comment type="similarity">
    <text evidence="1">Belongs to the 'phage' integrase family.</text>
</comment>
<sequence length="337" mass="37653">PTLADYLTWWLTEVQAPRVRPSTLELLTSTVEVHLIPHLGRIHLDKLSIADVRRFVTKLQTTCQCCAQNKERRRHAPRCCAIGQCCEMRLAPTTVHRIYQTLAAALAHAVREEYLHRNVAALVHVPTGRDTHKPRALTLDQAKALLEAASDHRLYALVHLALLTGMRRGELLGLRWSDIDFDARTLSIGQTLQRLIGTGITFAPPKTPTSKRTIALTDSVIAVLRQHQRRQNRERTLHGAKWQDSGLVFTARNGKPLEPYSLARVFDRFQTIAGLPHFRIHDLRHTTATLLGEAGTELHITSAVLGHAHLGTTADIYSETRPATQRAALTALDDALN</sequence>
<gene>
    <name evidence="8" type="ORF">KGA66_24410</name>
</gene>
<dbReference type="Pfam" id="PF14659">
    <property type="entry name" value="Phage_int_SAM_3"/>
    <property type="match status" value="1"/>
</dbReference>
<keyword evidence="3 5" id="KW-0238">DNA-binding</keyword>
<dbReference type="Gene3D" id="1.10.150.130">
    <property type="match status" value="1"/>
</dbReference>
<dbReference type="InterPro" id="IPR002104">
    <property type="entry name" value="Integrase_catalytic"/>
</dbReference>
<evidence type="ECO:0000256" key="3">
    <source>
        <dbReference type="ARBA" id="ARBA00023125"/>
    </source>
</evidence>
<evidence type="ECO:0000256" key="5">
    <source>
        <dbReference type="PROSITE-ProRule" id="PRU01248"/>
    </source>
</evidence>